<proteinExistence type="predicted"/>
<evidence type="ECO:0000256" key="1">
    <source>
        <dbReference type="ARBA" id="ARBA00022596"/>
    </source>
</evidence>
<dbReference type="PANTHER" id="PTHR36566:SF1">
    <property type="entry name" value="PYRIDINIUM-3,5-BISTHIOCARBOXYLIC ACID MONONUCLEOTIDE NICKEL INSERTION PROTEIN"/>
    <property type="match status" value="1"/>
</dbReference>
<dbReference type="Gene3D" id="3.30.70.1380">
    <property type="entry name" value="Transcriptional regulatory protein pf0864 domain like"/>
    <property type="match status" value="1"/>
</dbReference>
<sequence>MFTHSQEHVDPDLIRIEANIDDMNPEWIPYVMDKLFEKGANDAVFIPVIMKKGRPGFMFQILASKDRLNEMEDVLFAETTTLGLRYSPVICHRLSRKQTKVETRWGTIRVKTGSYRNRLVQVAPEYEDCARIARNHGVPLKDVYHEARREFDL</sequence>
<dbReference type="Proteomes" id="UP000269097">
    <property type="component" value="Chromosome"/>
</dbReference>
<dbReference type="KEGG" id="coh:EAV92_16185"/>
<protein>
    <submittedName>
        <fullName evidence="2">DUF111 family protein</fullName>
    </submittedName>
</protein>
<name>A0A3G3K2H7_9BACL</name>
<accession>A0A3G3K2H7</accession>
<dbReference type="EMBL" id="CP033433">
    <property type="protein sequence ID" value="AYQ73979.1"/>
    <property type="molecule type" value="Genomic_DNA"/>
</dbReference>
<keyword evidence="3" id="KW-1185">Reference proteome</keyword>
<dbReference type="InterPro" id="IPR002822">
    <property type="entry name" value="Ni_insertion"/>
</dbReference>
<dbReference type="PANTHER" id="PTHR36566">
    <property type="entry name" value="NICKEL INSERTION PROTEIN-RELATED"/>
    <property type="match status" value="1"/>
</dbReference>
<organism evidence="2 3">
    <name type="scientific">Cohnella candidum</name>
    <dbReference type="NCBI Taxonomy" id="2674991"/>
    <lineage>
        <taxon>Bacteria</taxon>
        <taxon>Bacillati</taxon>
        <taxon>Bacillota</taxon>
        <taxon>Bacilli</taxon>
        <taxon>Bacillales</taxon>
        <taxon>Paenibacillaceae</taxon>
        <taxon>Cohnella</taxon>
    </lineage>
</organism>
<dbReference type="RefSeq" id="WP_123042063.1">
    <property type="nucleotide sequence ID" value="NZ_CP033433.1"/>
</dbReference>
<dbReference type="AlphaFoldDB" id="A0A3G3K2H7"/>
<gene>
    <name evidence="2" type="ORF">EAV92_16185</name>
</gene>
<dbReference type="Pfam" id="PF01969">
    <property type="entry name" value="Ni_insertion"/>
    <property type="match status" value="1"/>
</dbReference>
<evidence type="ECO:0000313" key="3">
    <source>
        <dbReference type="Proteomes" id="UP000269097"/>
    </source>
</evidence>
<keyword evidence="1" id="KW-0533">Nickel</keyword>
<evidence type="ECO:0000313" key="2">
    <source>
        <dbReference type="EMBL" id="AYQ73979.1"/>
    </source>
</evidence>
<reference evidence="2 3" key="1">
    <citation type="submission" date="2018-10" db="EMBL/GenBank/DDBJ databases">
        <title>Genome Sequence of Cohnella sp.</title>
        <authorList>
            <person name="Srinivasan S."/>
            <person name="Kim M.K."/>
        </authorList>
    </citation>
    <scope>NUCLEOTIDE SEQUENCE [LARGE SCALE GENOMIC DNA]</scope>
    <source>
        <strain evidence="2 3">18JY8-7</strain>
    </source>
</reference>